<organism evidence="3 4">
    <name type="scientific">Rhizopus stolonifer</name>
    <name type="common">Rhizopus nigricans</name>
    <dbReference type="NCBI Taxonomy" id="4846"/>
    <lineage>
        <taxon>Eukaryota</taxon>
        <taxon>Fungi</taxon>
        <taxon>Fungi incertae sedis</taxon>
        <taxon>Mucoromycota</taxon>
        <taxon>Mucoromycotina</taxon>
        <taxon>Mucoromycetes</taxon>
        <taxon>Mucorales</taxon>
        <taxon>Mucorineae</taxon>
        <taxon>Rhizopodaceae</taxon>
        <taxon>Rhizopus</taxon>
    </lineage>
</organism>
<feature type="non-terminal residue" evidence="3">
    <location>
        <position position="301"/>
    </location>
</feature>
<dbReference type="STRING" id="4846.A0A367IKM6"/>
<gene>
    <name evidence="3" type="primary">DAL2_1</name>
    <name evidence="3" type="ORF">CU098_001772</name>
</gene>
<dbReference type="InterPro" id="IPR015908">
    <property type="entry name" value="Allantoicase_dom"/>
</dbReference>
<evidence type="ECO:0000259" key="2">
    <source>
        <dbReference type="Pfam" id="PF03561"/>
    </source>
</evidence>
<dbReference type="GO" id="GO:0000256">
    <property type="term" value="P:allantoin catabolic process"/>
    <property type="evidence" value="ECO:0007669"/>
    <property type="project" value="InterPro"/>
</dbReference>
<dbReference type="InterPro" id="IPR008979">
    <property type="entry name" value="Galactose-bd-like_sf"/>
</dbReference>
<sequence>MTNGPAFKKIQAEDFPKSKLYKSIDLASSGLGTAVVKVTDDFFAPASMMLNPQPAIHCPDKFVETGSWMDGWESKRHNSSYDWCIIKLGFPGVIHGFDIDTSFFTGNQASAASVEGAYCPTGTGLEKDIEWIKVLPRVELPPSCHNIFALEEQTAVYTHIRLNNYPDGGIARFRVYGDVQPILPQDKNEIIDLAFVGHGGRSVQVSDEHYGPGDFLLLPGRGKNQADGWQTARSRVEGHSDFVVLRLGAAGHILQAEVDTTDFKGNFPRQIKLEATNSSFQVPDDNAEWFTLVEPSSTGPN</sequence>
<dbReference type="PANTHER" id="PTHR12045">
    <property type="entry name" value="ALLANTOICASE"/>
    <property type="match status" value="1"/>
</dbReference>
<dbReference type="PIRSF" id="PIRSF016516">
    <property type="entry name" value="Allantoicase"/>
    <property type="match status" value="1"/>
</dbReference>
<dbReference type="Pfam" id="PF03561">
    <property type="entry name" value="Allantoicase"/>
    <property type="match status" value="2"/>
</dbReference>
<accession>A0A367IKM6</accession>
<name>A0A367IKM6_RHIST</name>
<dbReference type="Proteomes" id="UP000253551">
    <property type="component" value="Unassembled WGS sequence"/>
</dbReference>
<dbReference type="InterPro" id="IPR005164">
    <property type="entry name" value="Allantoicase"/>
</dbReference>
<evidence type="ECO:0000256" key="1">
    <source>
        <dbReference type="ARBA" id="ARBA00009242"/>
    </source>
</evidence>
<feature type="domain" description="Allantoicase" evidence="2">
    <location>
        <begin position="199"/>
        <end position="300"/>
    </location>
</feature>
<feature type="domain" description="Allantoicase" evidence="2">
    <location>
        <begin position="32"/>
        <end position="179"/>
    </location>
</feature>
<comment type="similarity">
    <text evidence="1">Belongs to the allantoicase family.</text>
</comment>
<dbReference type="OrthoDB" id="10266039at2759"/>
<dbReference type="EMBL" id="PJQM01007440">
    <property type="protein sequence ID" value="RCH78186.1"/>
    <property type="molecule type" value="Genomic_DNA"/>
</dbReference>
<dbReference type="SUPFAM" id="SSF49785">
    <property type="entry name" value="Galactose-binding domain-like"/>
    <property type="match status" value="2"/>
</dbReference>
<reference evidence="3 4" key="1">
    <citation type="journal article" date="2018" name="G3 (Bethesda)">
        <title>Phylogenetic and Phylogenomic Definition of Rhizopus Species.</title>
        <authorList>
            <person name="Gryganskyi A.P."/>
            <person name="Golan J."/>
            <person name="Dolatabadi S."/>
            <person name="Mondo S."/>
            <person name="Robb S."/>
            <person name="Idnurm A."/>
            <person name="Muszewska A."/>
            <person name="Steczkiewicz K."/>
            <person name="Masonjones S."/>
            <person name="Liao H.L."/>
            <person name="Gajdeczka M.T."/>
            <person name="Anike F."/>
            <person name="Vuek A."/>
            <person name="Anishchenko I.M."/>
            <person name="Voigt K."/>
            <person name="de Hoog G.S."/>
            <person name="Smith M.E."/>
            <person name="Heitman J."/>
            <person name="Vilgalys R."/>
            <person name="Stajich J.E."/>
        </authorList>
    </citation>
    <scope>NUCLEOTIDE SEQUENCE [LARGE SCALE GENOMIC DNA]</scope>
    <source>
        <strain evidence="3 4">LSU 92-RS-03</strain>
    </source>
</reference>
<dbReference type="NCBIfam" id="TIGR02961">
    <property type="entry name" value="allantoicase"/>
    <property type="match status" value="1"/>
</dbReference>
<keyword evidence="4" id="KW-1185">Reference proteome</keyword>
<protein>
    <submittedName>
        <fullName evidence="3">Allantoicase</fullName>
    </submittedName>
</protein>
<dbReference type="AlphaFoldDB" id="A0A367IKM6"/>
<dbReference type="Gene3D" id="2.60.120.260">
    <property type="entry name" value="Galactose-binding domain-like"/>
    <property type="match status" value="2"/>
</dbReference>
<evidence type="ECO:0000313" key="4">
    <source>
        <dbReference type="Proteomes" id="UP000253551"/>
    </source>
</evidence>
<evidence type="ECO:0000313" key="3">
    <source>
        <dbReference type="EMBL" id="RCH78186.1"/>
    </source>
</evidence>
<dbReference type="GO" id="GO:0004037">
    <property type="term" value="F:allantoicase activity"/>
    <property type="evidence" value="ECO:0007669"/>
    <property type="project" value="InterPro"/>
</dbReference>
<dbReference type="PANTHER" id="PTHR12045:SF3">
    <property type="entry name" value="INACTIVE ALLANTOICASE-RELATED"/>
    <property type="match status" value="1"/>
</dbReference>
<comment type="caution">
    <text evidence="3">The sequence shown here is derived from an EMBL/GenBank/DDBJ whole genome shotgun (WGS) entry which is preliminary data.</text>
</comment>
<proteinExistence type="inferred from homology"/>